<feature type="domain" description="Beta-lactamase-related" evidence="3">
    <location>
        <begin position="67"/>
        <end position="383"/>
    </location>
</feature>
<name>A0AAJ4THX5_PRORE</name>
<dbReference type="SUPFAM" id="SSF56601">
    <property type="entry name" value="beta-lactamase/transpeptidase-like"/>
    <property type="match status" value="1"/>
</dbReference>
<organism evidence="4 5">
    <name type="scientific">Providencia rettgeri</name>
    <dbReference type="NCBI Taxonomy" id="587"/>
    <lineage>
        <taxon>Bacteria</taxon>
        <taxon>Pseudomonadati</taxon>
        <taxon>Pseudomonadota</taxon>
        <taxon>Gammaproteobacteria</taxon>
        <taxon>Enterobacterales</taxon>
        <taxon>Morganellaceae</taxon>
        <taxon>Providencia</taxon>
    </lineage>
</organism>
<dbReference type="Gene3D" id="3.40.710.10">
    <property type="entry name" value="DD-peptidase/beta-lactamase superfamily"/>
    <property type="match status" value="1"/>
</dbReference>
<comment type="similarity">
    <text evidence="1">Belongs to the beta-lactamase family.</text>
</comment>
<dbReference type="InterPro" id="IPR012338">
    <property type="entry name" value="Beta-lactam/transpept-like"/>
</dbReference>
<evidence type="ECO:0000259" key="3">
    <source>
        <dbReference type="Pfam" id="PF00144"/>
    </source>
</evidence>
<dbReference type="InterPro" id="IPR001466">
    <property type="entry name" value="Beta-lactam-related"/>
</dbReference>
<dbReference type="Proteomes" id="UP000682358">
    <property type="component" value="Chromosome"/>
</dbReference>
<dbReference type="AlphaFoldDB" id="A0AAJ4THX5"/>
<proteinExistence type="inferred from homology"/>
<dbReference type="InterPro" id="IPR051478">
    <property type="entry name" value="Beta-lactamase-like_AB/R"/>
</dbReference>
<dbReference type="PROSITE" id="PS51257">
    <property type="entry name" value="PROKAR_LIPOPROTEIN"/>
    <property type="match status" value="1"/>
</dbReference>
<keyword evidence="2" id="KW-0732">Signal</keyword>
<dbReference type="PANTHER" id="PTHR22935">
    <property type="entry name" value="PENICILLIN-BINDING PROTEIN"/>
    <property type="match status" value="1"/>
</dbReference>
<dbReference type="PANTHER" id="PTHR22935:SF95">
    <property type="entry name" value="BETA-LACTAMASE-LIKE 1-RELATED"/>
    <property type="match status" value="1"/>
</dbReference>
<dbReference type="EC" id="3.4.-.-" evidence="4"/>
<dbReference type="GO" id="GO:0016787">
    <property type="term" value="F:hydrolase activity"/>
    <property type="evidence" value="ECO:0007669"/>
    <property type="project" value="UniProtKB-KW"/>
</dbReference>
<evidence type="ECO:0000313" key="5">
    <source>
        <dbReference type="Proteomes" id="UP000682358"/>
    </source>
</evidence>
<dbReference type="EMBL" id="CP076405">
    <property type="protein sequence ID" value="QWQ20418.2"/>
    <property type="molecule type" value="Genomic_DNA"/>
</dbReference>
<dbReference type="NCBIfam" id="NF007943">
    <property type="entry name" value="PRK10662.1"/>
    <property type="match status" value="1"/>
</dbReference>
<sequence length="454" mass="50159">MKKSFLKILSVSALSLVLMACSSKTEKAPKFLQSNDIESSDWQVFEGDRRTYERVAKIVDLYANRIFNESNARGMAIIVIDNNQALSRYYGETAPGNGKKPGPNSLIRIASITKLMTSEILIKLEQDKKLLITDPLQQYAYHGVNVPDNASGQPIRLYHLASHTSGLPREQPGGKWGRPVFIWPTQDNRWTWLKTGKLDATPGTEASYSNLAYDLLADAMVKASGVSYPQLFNHYVTSPAKMTNTTYTPNNAQCARLMEGTKPSPCHNTLAAAGSGGVYSTPADMQKWMQQFLSTDSNLRKVTAAREQGIYFPREKLLEIKGMDVAGHADGLGLGWVYMKPKNGTPGIYQKTGGGGGFNTYMAMIPQQNIGVFVVMTRKDNSKFSKLTIGVNELVASLSANHAYGKHWRSTAEALQAMASYTPTLKRGFTRIITLIATTAWDIQAVFDNFTIHF</sequence>
<dbReference type="Pfam" id="PF00144">
    <property type="entry name" value="Beta-lactamase"/>
    <property type="match status" value="1"/>
</dbReference>
<accession>A0AAJ4THX5</accession>
<evidence type="ECO:0000256" key="1">
    <source>
        <dbReference type="ARBA" id="ARBA00038473"/>
    </source>
</evidence>
<reference evidence="4" key="1">
    <citation type="submission" date="2021-06" db="EMBL/GenBank/DDBJ databases">
        <title>Emergence of genetically related NDM-1-producing Providencia rettgeri strains in Argentina.</title>
        <authorList>
            <person name="Pasteran F."/>
            <person name="Meo A."/>
            <person name="Gomez S."/>
            <person name="Derdoy L."/>
            <person name="Albronoz E."/>
            <person name="Faccone D."/>
            <person name="Guerriero L."/>
            <person name="Archuby D."/>
            <person name="Tarzia A."/>
            <person name="Lopez M."/>
            <person name="Corso A."/>
        </authorList>
    </citation>
    <scope>NUCLEOTIDE SEQUENCE</scope>
    <source>
        <strain evidence="4">PreM15628</strain>
    </source>
</reference>
<keyword evidence="4" id="KW-0378">Hydrolase</keyword>
<feature type="chain" id="PRO_5042534143" evidence="2">
    <location>
        <begin position="21"/>
        <end position="454"/>
    </location>
</feature>
<evidence type="ECO:0000313" key="4">
    <source>
        <dbReference type="EMBL" id="QWQ20418.2"/>
    </source>
</evidence>
<feature type="signal peptide" evidence="2">
    <location>
        <begin position="1"/>
        <end position="20"/>
    </location>
</feature>
<protein>
    <submittedName>
        <fullName evidence="4">D-alanyl-D-alanine-carboxypeptidase/endopeptidase AmpH</fullName>
        <ecNumber evidence="4">3.4.-.-</ecNumber>
    </submittedName>
</protein>
<evidence type="ECO:0000256" key="2">
    <source>
        <dbReference type="SAM" id="SignalP"/>
    </source>
</evidence>
<gene>
    <name evidence="4" type="primary">ampH</name>
    <name evidence="4" type="ORF">KOF27_17810</name>
</gene>